<dbReference type="InterPro" id="IPR038737">
    <property type="entry name" value="SF3b_su1-like"/>
</dbReference>
<evidence type="ECO:0000256" key="17">
    <source>
        <dbReference type="ARBA" id="ARBA00083579"/>
    </source>
</evidence>
<feature type="domain" description="GST C-terminal" evidence="20">
    <location>
        <begin position="92"/>
        <end position="212"/>
    </location>
</feature>
<evidence type="ECO:0000256" key="16">
    <source>
        <dbReference type="ARBA" id="ARBA00076941"/>
    </source>
</evidence>
<dbReference type="InterPro" id="IPR034330">
    <property type="entry name" value="GST_Zeta_C"/>
</dbReference>
<dbReference type="InterPro" id="IPR015016">
    <property type="entry name" value="SF3b_su1"/>
</dbReference>
<dbReference type="Gene3D" id="3.40.30.10">
    <property type="entry name" value="Glutaredoxin"/>
    <property type="match status" value="1"/>
</dbReference>
<comment type="caution">
    <text evidence="21">The sequence shown here is derived from an EMBL/GenBank/DDBJ whole genome shotgun (WGS) entry which is preliminary data.</text>
</comment>
<dbReference type="EMBL" id="CADEPI010000109">
    <property type="protein sequence ID" value="CAB3375230.1"/>
    <property type="molecule type" value="Genomic_DNA"/>
</dbReference>
<dbReference type="InterPro" id="IPR040079">
    <property type="entry name" value="Glutathione_S-Trfase"/>
</dbReference>
<keyword evidence="12" id="KW-0508">mRNA splicing</keyword>
<dbReference type="Pfam" id="PF22646">
    <property type="entry name" value="PPP2R1A-like_HEAT"/>
    <property type="match status" value="1"/>
</dbReference>
<dbReference type="Pfam" id="PF13417">
    <property type="entry name" value="GST_N_3"/>
    <property type="match status" value="1"/>
</dbReference>
<dbReference type="EC" id="5.2.1.2" evidence="7"/>
<dbReference type="InterPro" id="IPR004046">
    <property type="entry name" value="GST_C"/>
</dbReference>
<feature type="compositionally biased region" description="Polar residues" evidence="18">
    <location>
        <begin position="467"/>
        <end position="476"/>
    </location>
</feature>
<dbReference type="InterPro" id="IPR005955">
    <property type="entry name" value="GST_Zeta"/>
</dbReference>
<dbReference type="GO" id="GO:0000226">
    <property type="term" value="P:microtubule cytoskeleton organization"/>
    <property type="evidence" value="ECO:0007669"/>
    <property type="project" value="UniProtKB-ARBA"/>
</dbReference>
<dbReference type="InterPro" id="IPR010987">
    <property type="entry name" value="Glutathione-S-Trfase_C-like"/>
</dbReference>
<feature type="domain" description="GST N-terminal" evidence="19">
    <location>
        <begin position="3"/>
        <end position="87"/>
    </location>
</feature>
<evidence type="ECO:0000259" key="19">
    <source>
        <dbReference type="PROSITE" id="PS50404"/>
    </source>
</evidence>
<dbReference type="InterPro" id="IPR011989">
    <property type="entry name" value="ARM-like"/>
</dbReference>
<dbReference type="SUPFAM" id="SSF48371">
    <property type="entry name" value="ARM repeat"/>
    <property type="match status" value="1"/>
</dbReference>
<evidence type="ECO:0000256" key="12">
    <source>
        <dbReference type="ARBA" id="ARBA00023187"/>
    </source>
</evidence>
<dbReference type="SMART" id="SM01349">
    <property type="entry name" value="TOG"/>
    <property type="match status" value="1"/>
</dbReference>
<dbReference type="Proteomes" id="UP000494165">
    <property type="component" value="Unassembled WGS sequence"/>
</dbReference>
<keyword evidence="22" id="KW-1185">Reference proteome</keyword>
<dbReference type="FunFam" id="1.25.10.10:FF:000303">
    <property type="entry name" value="splicing factor 3B subunit 1"/>
    <property type="match status" value="1"/>
</dbReference>
<feature type="compositionally biased region" description="Acidic residues" evidence="18">
    <location>
        <begin position="296"/>
        <end position="306"/>
    </location>
</feature>
<dbReference type="GO" id="GO:0000245">
    <property type="term" value="P:spliceosomal complex assembly"/>
    <property type="evidence" value="ECO:0007669"/>
    <property type="project" value="InterPro"/>
</dbReference>
<dbReference type="GO" id="GO:0005686">
    <property type="term" value="C:U2 snRNP"/>
    <property type="evidence" value="ECO:0007669"/>
    <property type="project" value="UniProtKB-ARBA"/>
</dbReference>
<dbReference type="InterPro" id="IPR036282">
    <property type="entry name" value="Glutathione-S-Trfase_C_sf"/>
</dbReference>
<dbReference type="FunFam" id="1.25.10.10:FF:000810">
    <property type="entry name" value="Splicing factor 3B subunit 1"/>
    <property type="match status" value="1"/>
</dbReference>
<keyword evidence="11" id="KW-0828">Tyrosine catabolism</keyword>
<keyword evidence="8" id="KW-0507">mRNA processing</keyword>
<evidence type="ECO:0000256" key="6">
    <source>
        <dbReference type="ARBA" id="ARBA00010007"/>
    </source>
</evidence>
<name>A0A8S1CWS4_9INSE</name>
<keyword evidence="13" id="KW-0585">Phenylalanine catabolism</keyword>
<evidence type="ECO:0000256" key="10">
    <source>
        <dbReference type="ARBA" id="ARBA00022737"/>
    </source>
</evidence>
<evidence type="ECO:0000256" key="2">
    <source>
        <dbReference type="ARBA" id="ARBA00001955"/>
    </source>
</evidence>
<dbReference type="FunFam" id="1.25.10.10:FF:000088">
    <property type="entry name" value="Splicing factor 3b, subunit 1"/>
    <property type="match status" value="1"/>
</dbReference>
<evidence type="ECO:0000256" key="9">
    <source>
        <dbReference type="ARBA" id="ARBA00022728"/>
    </source>
</evidence>
<dbReference type="GO" id="GO:0005737">
    <property type="term" value="C:cytoplasm"/>
    <property type="evidence" value="ECO:0007669"/>
    <property type="project" value="InterPro"/>
</dbReference>
<dbReference type="FunFam" id="1.20.1050.10:FF:000010">
    <property type="entry name" value="Maleylacetoacetate isomerase isoform 1"/>
    <property type="match status" value="1"/>
</dbReference>
<dbReference type="InterPro" id="IPR034333">
    <property type="entry name" value="GST_Zeta_N"/>
</dbReference>
<evidence type="ECO:0000256" key="11">
    <source>
        <dbReference type="ARBA" id="ARBA00022878"/>
    </source>
</evidence>
<dbReference type="GO" id="GO:0016034">
    <property type="term" value="F:maleylacetoacetate isomerase activity"/>
    <property type="evidence" value="ECO:0007669"/>
    <property type="project" value="UniProtKB-EC"/>
</dbReference>
<dbReference type="GO" id="GO:0006572">
    <property type="term" value="P:L-tyrosine catabolic process"/>
    <property type="evidence" value="ECO:0007669"/>
    <property type="project" value="UniProtKB-KW"/>
</dbReference>
<dbReference type="InterPro" id="IPR054573">
    <property type="entry name" value="PP2A/SF3B1-like_HEAT"/>
</dbReference>
<dbReference type="PANTHER" id="PTHR12097">
    <property type="entry name" value="SPLICING FACTOR 3B, SUBUNIT 1-RELATED"/>
    <property type="match status" value="1"/>
</dbReference>
<dbReference type="NCBIfam" id="TIGR01262">
    <property type="entry name" value="maiA"/>
    <property type="match status" value="1"/>
</dbReference>
<dbReference type="PROSITE" id="PS50404">
    <property type="entry name" value="GST_NTER"/>
    <property type="match status" value="1"/>
</dbReference>
<comment type="similarity">
    <text evidence="5">Belongs to the SF3B1 family.</text>
</comment>
<keyword evidence="14" id="KW-0539">Nucleus</keyword>
<dbReference type="InterPro" id="IPR036249">
    <property type="entry name" value="Thioredoxin-like_sf"/>
</dbReference>
<comment type="catalytic activity">
    <reaction evidence="1">
        <text>4-maleylacetoacetate = 4-fumarylacetoacetate</text>
        <dbReference type="Rhea" id="RHEA:14817"/>
        <dbReference type="ChEBI" id="CHEBI:17105"/>
        <dbReference type="ChEBI" id="CHEBI:18034"/>
        <dbReference type="EC" id="5.2.1.2"/>
    </reaction>
</comment>
<evidence type="ECO:0000256" key="4">
    <source>
        <dbReference type="ARBA" id="ARBA00004671"/>
    </source>
</evidence>
<dbReference type="SFLD" id="SFLDS00019">
    <property type="entry name" value="Glutathione_Transferase_(cytos"/>
    <property type="match status" value="1"/>
</dbReference>
<gene>
    <name evidence="21" type="ORF">CLODIP_2_CD04688</name>
</gene>
<dbReference type="SUPFAM" id="SSF47616">
    <property type="entry name" value="GST C-terminal domain-like"/>
    <property type="match status" value="1"/>
</dbReference>
<dbReference type="GO" id="GO:0005681">
    <property type="term" value="C:spliceosomal complex"/>
    <property type="evidence" value="ECO:0007669"/>
    <property type="project" value="UniProtKB-KW"/>
</dbReference>
<evidence type="ECO:0000313" key="21">
    <source>
        <dbReference type="EMBL" id="CAB3375230.1"/>
    </source>
</evidence>
<feature type="compositionally biased region" description="Basic and acidic residues" evidence="18">
    <location>
        <begin position="384"/>
        <end position="407"/>
    </location>
</feature>
<dbReference type="Gene3D" id="1.25.10.10">
    <property type="entry name" value="Leucine-rich Repeat Variant"/>
    <property type="match status" value="3"/>
</dbReference>
<keyword evidence="10" id="KW-0677">Repeat</keyword>
<feature type="compositionally biased region" description="Basic and acidic residues" evidence="18">
    <location>
        <begin position="420"/>
        <end position="431"/>
    </location>
</feature>
<proteinExistence type="inferred from homology"/>
<evidence type="ECO:0000256" key="8">
    <source>
        <dbReference type="ARBA" id="ARBA00022664"/>
    </source>
</evidence>
<sequence length="1514" mass="170270">MSSKPLLYSNWRSSATWRVRTALNLKGIEYDLKPIDIFKSDIPENLTEEYRAINPMQFVPALVIDGHTLIESLAIIEYLDEKFPQTPLLPKDLFAKSRVRSICSLIAAGIQPLQNIGVLKQVGSDRKIEWARQWISKGFKAVEKLLESTSGKYCVGDEISMADCCLLPQVFNARGYEIDLSVYPNISRIENELKNHPAFLAAHPHNQPDCPLKENEKGAARKFRAIEIGIPAMDAVPRTHEDIEAQIREIQARKKTAPEPEPTEEADKVGLGQTGVFDRDIYGGGKFEGYETSIAADDDAEEEEGGADLPAPKRSSYTAPKALLNEGTDKDYDPFADRRRPTIADREDEYRQKRRKLMISPERADPFAEGGKTPDVGSRTFTEIMREQMLRGEESEVRKKIAEKAKDGTLNGDKPKKRGRWDQTAETEPAKKKGTSTTPGRSWEEDSSTTPAHTRWDETPGHVGQTPGATPGQSTRMWDATPGHVTPGHDKVATSARRNRWDETPKTERETPGHSGWSETPRMDRVAPEDTPSASKRRSRWDETPLVAQTPQTPSMTPSMTPTATPVGTKAMGLATPTPGHLVTMTPEQLQAFRWEREIDERNRPLADDELDSMFPPGYKVLPPPAGYIPIRTPARKLTATPTPVAAQGTPAGFFMQKEEIGPSKYMENQPKDLPFLKPEDAQYFDKLLQDVDEDSLPLEEQKEIKIMRLLLKIKNGTPPMRKSALRQITDKAREFGAGPLFNQILPLLMSPTLEDQERHLLVKVIDRVLYKLDDLVRPYVHKILVVIEPLLIDEDYYARVEGREIISNLAKAAGLATMISTMRPDIDNIDEYVRNTTARAFAVVASALGIPSLLPFLKAVCRSKKSWQARHTGIKIVQQIAILMGCAILPHLRSLVEIIEHGLVDEQQKVRTITALAIAALAEAATPYGIESFDSVLKPLWKGIRTHRGKGLAAFLKAIGYLIPLMDAEYANYYTREVMLILIREFQSPDEEMKKIVLKVVKQCCATDGVEAAYIKEEILPHYFKHFWNHRMALDRRNYRQLVDTTVEMANKVGAAEMIGRVVDDLKDENEQYRKMVVETIEKIISNLGAADVDSRLEELLIDGVLYAFQEQTSEDAVMLNGFGTIVNQLGKRVKPYLPQICGTILWRLNNKSAKVRQQAADLISRIAVVMKTCLEEKLMGHLGVVLYEYLGEEYPEVLGSILAALKAIVNVIGMTKMTPPIKDLLPRLTPILKNRHEKVQENCIDLVGRIADRGPEYVSAREWMRICFELLELLKAHKKAIRRATVNTFGYIAKAIGPHDVLATLLNNLKVQERQNRVCTTVAIAIVAETCSPFTVLPALMNEYRVPELNVQNGVLKSLSFLFEYIGEMGKDYIYAVTPLLEDALMDRDLVHRQTACAAIKHVALGVYGFGCEDALIHLLNYVWPNIFETSPHLVQAFMDAVEGMRVSLGPIKILQYTLQGLFHPARKVRDVYWKIYNSLYIGGQDALVAGYSRISNDPKNQYQRYELDYVL</sequence>
<dbReference type="PROSITE" id="PS50405">
    <property type="entry name" value="GST_CTER"/>
    <property type="match status" value="1"/>
</dbReference>
<dbReference type="InterPro" id="IPR016024">
    <property type="entry name" value="ARM-type_fold"/>
</dbReference>
<evidence type="ECO:0000256" key="3">
    <source>
        <dbReference type="ARBA" id="ARBA00004324"/>
    </source>
</evidence>
<dbReference type="Pfam" id="PF08920">
    <property type="entry name" value="SF3b1"/>
    <property type="match status" value="1"/>
</dbReference>
<dbReference type="SUPFAM" id="SSF52833">
    <property type="entry name" value="Thioredoxin-like"/>
    <property type="match status" value="1"/>
</dbReference>
<keyword evidence="9" id="KW-0747">Spliceosome</keyword>
<evidence type="ECO:0000256" key="13">
    <source>
        <dbReference type="ARBA" id="ARBA00023232"/>
    </source>
</evidence>
<comment type="pathway">
    <text evidence="4">Amino-acid degradation; L-phenylalanine degradation; acetoacetate and fumarate from L-phenylalanine: step 5/6.</text>
</comment>
<evidence type="ECO:0000256" key="5">
    <source>
        <dbReference type="ARBA" id="ARBA00005754"/>
    </source>
</evidence>
<protein>
    <recommendedName>
        <fullName evidence="15">Splicing factor 3B subunit 1</fullName>
        <ecNumber evidence="7">5.2.1.2</ecNumber>
    </recommendedName>
    <alternativeName>
        <fullName evidence="16">Pre-mRNA-splicing factor SF3b 155 kDa subunit</fullName>
    </alternativeName>
    <alternativeName>
        <fullName evidence="17">Spliceosome-associated protein 155</fullName>
    </alternativeName>
</protein>
<feature type="compositionally biased region" description="Basic and acidic residues" evidence="18">
    <location>
        <begin position="499"/>
        <end position="512"/>
    </location>
</feature>
<evidence type="ECO:0000256" key="14">
    <source>
        <dbReference type="ARBA" id="ARBA00023242"/>
    </source>
</evidence>
<comment type="cofactor">
    <cofactor evidence="2">
        <name>glutathione</name>
        <dbReference type="ChEBI" id="CHEBI:57925"/>
    </cofactor>
</comment>
<reference evidence="21 22" key="1">
    <citation type="submission" date="2020-04" db="EMBL/GenBank/DDBJ databases">
        <authorList>
            <person name="Alioto T."/>
            <person name="Alioto T."/>
            <person name="Gomez Garrido J."/>
        </authorList>
    </citation>
    <scope>NUCLEOTIDE SEQUENCE [LARGE SCALE GENOMIC DNA]</scope>
</reference>
<feature type="compositionally biased region" description="Low complexity" evidence="18">
    <location>
        <begin position="548"/>
        <end position="561"/>
    </location>
</feature>
<dbReference type="OrthoDB" id="438939at2759"/>
<dbReference type="Gene3D" id="1.20.1050.10">
    <property type="match status" value="1"/>
</dbReference>
<dbReference type="InterPro" id="IPR034085">
    <property type="entry name" value="TOG"/>
</dbReference>
<evidence type="ECO:0000313" key="22">
    <source>
        <dbReference type="Proteomes" id="UP000494165"/>
    </source>
</evidence>
<dbReference type="GO" id="GO:0003729">
    <property type="term" value="F:mRNA binding"/>
    <property type="evidence" value="ECO:0007669"/>
    <property type="project" value="InterPro"/>
</dbReference>
<accession>A0A8S1CWS4</accession>
<organism evidence="21 22">
    <name type="scientific">Cloeon dipterum</name>
    <dbReference type="NCBI Taxonomy" id="197152"/>
    <lineage>
        <taxon>Eukaryota</taxon>
        <taxon>Metazoa</taxon>
        <taxon>Ecdysozoa</taxon>
        <taxon>Arthropoda</taxon>
        <taxon>Hexapoda</taxon>
        <taxon>Insecta</taxon>
        <taxon>Pterygota</taxon>
        <taxon>Palaeoptera</taxon>
        <taxon>Ephemeroptera</taxon>
        <taxon>Pisciforma</taxon>
        <taxon>Baetidae</taxon>
        <taxon>Cloeon</taxon>
    </lineage>
</organism>
<evidence type="ECO:0000259" key="20">
    <source>
        <dbReference type="PROSITE" id="PS50405"/>
    </source>
</evidence>
<dbReference type="Pfam" id="PF14497">
    <property type="entry name" value="GST_C_3"/>
    <property type="match status" value="1"/>
</dbReference>
<evidence type="ECO:0000256" key="7">
    <source>
        <dbReference type="ARBA" id="ARBA00013199"/>
    </source>
</evidence>
<feature type="region of interest" description="Disordered" evidence="18">
    <location>
        <begin position="253"/>
        <end position="272"/>
    </location>
</feature>
<feature type="compositionally biased region" description="Basic and acidic residues" evidence="18">
    <location>
        <begin position="327"/>
        <end position="351"/>
    </location>
</feature>
<dbReference type="InterPro" id="IPR004045">
    <property type="entry name" value="Glutathione_S-Trfase_N"/>
</dbReference>
<dbReference type="CDD" id="cd03042">
    <property type="entry name" value="GST_N_Zeta"/>
    <property type="match status" value="1"/>
</dbReference>
<evidence type="ECO:0000256" key="18">
    <source>
        <dbReference type="SAM" id="MobiDB-lite"/>
    </source>
</evidence>
<dbReference type="GO" id="GO:0006559">
    <property type="term" value="P:L-phenylalanine catabolic process"/>
    <property type="evidence" value="ECO:0007669"/>
    <property type="project" value="UniProtKB-KW"/>
</dbReference>
<evidence type="ECO:0000256" key="1">
    <source>
        <dbReference type="ARBA" id="ARBA00001622"/>
    </source>
</evidence>
<dbReference type="CDD" id="cd03191">
    <property type="entry name" value="GST_C_Zeta"/>
    <property type="match status" value="1"/>
</dbReference>
<dbReference type="SFLD" id="SFLDG00358">
    <property type="entry name" value="Main_(cytGST)"/>
    <property type="match status" value="1"/>
</dbReference>
<dbReference type="GO" id="GO:0016607">
    <property type="term" value="C:nuclear speck"/>
    <property type="evidence" value="ECO:0007669"/>
    <property type="project" value="UniProtKB-SubCell"/>
</dbReference>
<comment type="subcellular location">
    <subcellularLocation>
        <location evidence="3">Nucleus speckle</location>
    </subcellularLocation>
</comment>
<comment type="similarity">
    <text evidence="6">Belongs to the GST superfamily. Zeta family.</text>
</comment>
<evidence type="ECO:0000256" key="15">
    <source>
        <dbReference type="ARBA" id="ARBA00070532"/>
    </source>
</evidence>
<dbReference type="GO" id="GO:0000785">
    <property type="term" value="C:chromatin"/>
    <property type="evidence" value="ECO:0007669"/>
    <property type="project" value="UniProtKB-ARBA"/>
</dbReference>
<feature type="region of interest" description="Disordered" evidence="18">
    <location>
        <begin position="295"/>
        <end position="561"/>
    </location>
</feature>